<accession>A0A2P2LAS8</accession>
<dbReference type="AlphaFoldDB" id="A0A2P2LAS8"/>
<name>A0A2P2LAS8_RHIMU</name>
<evidence type="ECO:0000313" key="1">
    <source>
        <dbReference type="EMBL" id="MBX15087.1"/>
    </source>
</evidence>
<keyword evidence="1" id="KW-0647">Proteasome</keyword>
<dbReference type="GO" id="GO:0000502">
    <property type="term" value="C:proteasome complex"/>
    <property type="evidence" value="ECO:0007669"/>
    <property type="project" value="UniProtKB-KW"/>
</dbReference>
<protein>
    <submittedName>
        <fullName evidence="1">Putative 26S proteasome non-ATPase regulatory subunit 3</fullName>
    </submittedName>
</protein>
<proteinExistence type="predicted"/>
<sequence length="74" mass="8670">MMTKILKSDNKTTQTRYQTLLQACVHLEHPKNKKNAGNKKALSHSKMYPCFTNYSNIKQCNIKMLTLLFQQDHQ</sequence>
<reference evidence="1" key="1">
    <citation type="submission" date="2018-02" db="EMBL/GenBank/DDBJ databases">
        <title>Rhizophora mucronata_Transcriptome.</title>
        <authorList>
            <person name="Meera S.P."/>
            <person name="Sreeshan A."/>
            <person name="Augustine A."/>
        </authorList>
    </citation>
    <scope>NUCLEOTIDE SEQUENCE</scope>
    <source>
        <tissue evidence="1">Leaf</tissue>
    </source>
</reference>
<dbReference type="EMBL" id="GGEC01034603">
    <property type="protein sequence ID" value="MBX15087.1"/>
    <property type="molecule type" value="Transcribed_RNA"/>
</dbReference>
<organism evidence="1">
    <name type="scientific">Rhizophora mucronata</name>
    <name type="common">Asiatic mangrove</name>
    <dbReference type="NCBI Taxonomy" id="61149"/>
    <lineage>
        <taxon>Eukaryota</taxon>
        <taxon>Viridiplantae</taxon>
        <taxon>Streptophyta</taxon>
        <taxon>Embryophyta</taxon>
        <taxon>Tracheophyta</taxon>
        <taxon>Spermatophyta</taxon>
        <taxon>Magnoliopsida</taxon>
        <taxon>eudicotyledons</taxon>
        <taxon>Gunneridae</taxon>
        <taxon>Pentapetalae</taxon>
        <taxon>rosids</taxon>
        <taxon>fabids</taxon>
        <taxon>Malpighiales</taxon>
        <taxon>Rhizophoraceae</taxon>
        <taxon>Rhizophora</taxon>
    </lineage>
</organism>